<dbReference type="Pfam" id="PF04031">
    <property type="entry name" value="Las1"/>
    <property type="match status" value="1"/>
</dbReference>
<proteinExistence type="predicted"/>
<evidence type="ECO:0000313" key="2">
    <source>
        <dbReference type="Proteomes" id="UP001642483"/>
    </source>
</evidence>
<evidence type="ECO:0008006" key="3">
    <source>
        <dbReference type="Google" id="ProtNLM"/>
    </source>
</evidence>
<name>A0ABP0FDP6_CLALP</name>
<keyword evidence="2" id="KW-1185">Reference proteome</keyword>
<comment type="caution">
    <text evidence="1">The sequence shown here is derived from an EMBL/GenBank/DDBJ whole genome shotgun (WGS) entry which is preliminary data.</text>
</comment>
<sequence length="588" mass="67129">MESCTYTIKEAHADLNALDFGKDPLELKNYIKKRLDKNDVKQIMELQRQDISPALYAKLQKCQPTSAIIDVQFSAFVVGIMGERIVAWMSDHEWVKVYKSIFYGNSDDHYHALDLINVWRVRFFGRIPVAIEATARLVEALLEQNNVTEGARKQILSASIAQFVGLMTEKGLKSQCRRPIHAVGEDIGIPEWLVNLRHEMAHGPLPSLIMMEKAVYFALHWIKENHWDIQAEKLPVFKTVQNHLSSKTVDRSILEQEIFNILYKFTIKLSEKPSHGHITKNCVNQIVSVVKKTETAMTVLCSVLSSHCFFDYPTVDCPKDFVMPHSLLNVWKPIIELIKEYSCLYYLFDCLISQLVGSNNDRSRKRTLITTWALFILNLLKEQYGVEFINCYNDTDGHLWTKFIRLMLLNVNPYTARLYKELTPHITSLVGAQNGLLLAKLYNISESKLHTQIQSMETGLESTLGKIHTINSVCARDKHVEATPEFSGCRWTLFKQNNLQNCSIGLLPGQTPALLSLHLSGFNDKNVEKNDLAPEDLPIEASSSLDYPNKTYDHYDRSEQNPFKHKSSINTFSKDDLNVVASSFIDAL</sequence>
<dbReference type="InterPro" id="IPR007174">
    <property type="entry name" value="Las1"/>
</dbReference>
<reference evidence="1 2" key="1">
    <citation type="submission" date="2024-02" db="EMBL/GenBank/DDBJ databases">
        <authorList>
            <person name="Daric V."/>
            <person name="Darras S."/>
        </authorList>
    </citation>
    <scope>NUCLEOTIDE SEQUENCE [LARGE SCALE GENOMIC DNA]</scope>
</reference>
<organism evidence="1 2">
    <name type="scientific">Clavelina lepadiformis</name>
    <name type="common">Light-bulb sea squirt</name>
    <name type="synonym">Ascidia lepadiformis</name>
    <dbReference type="NCBI Taxonomy" id="159417"/>
    <lineage>
        <taxon>Eukaryota</taxon>
        <taxon>Metazoa</taxon>
        <taxon>Chordata</taxon>
        <taxon>Tunicata</taxon>
        <taxon>Ascidiacea</taxon>
        <taxon>Aplousobranchia</taxon>
        <taxon>Clavelinidae</taxon>
        <taxon>Clavelina</taxon>
    </lineage>
</organism>
<evidence type="ECO:0000313" key="1">
    <source>
        <dbReference type="EMBL" id="CAK8676594.1"/>
    </source>
</evidence>
<protein>
    <recommendedName>
        <fullName evidence="3">LAS1-like protein</fullName>
    </recommendedName>
</protein>
<accession>A0ABP0FDP6</accession>
<dbReference type="PANTHER" id="PTHR15002">
    <property type="entry name" value="RIBOSOMAL BIOGENESIS PROTEIN LAS1L"/>
    <property type="match status" value="1"/>
</dbReference>
<dbReference type="Proteomes" id="UP001642483">
    <property type="component" value="Unassembled WGS sequence"/>
</dbReference>
<dbReference type="EMBL" id="CAWYQH010000035">
    <property type="protein sequence ID" value="CAK8676594.1"/>
    <property type="molecule type" value="Genomic_DNA"/>
</dbReference>
<gene>
    <name evidence="1" type="ORF">CVLEPA_LOCUS6048</name>
</gene>
<dbReference type="PANTHER" id="PTHR15002:SF0">
    <property type="entry name" value="RIBOSOMAL BIOGENESIS PROTEIN LAS1L"/>
    <property type="match status" value="1"/>
</dbReference>